<dbReference type="STRING" id="869754.A0A1A0HHX7"/>
<name>A0A1A0HHX7_9ASCO</name>
<dbReference type="PANTHER" id="PTHR31344:SF0">
    <property type="entry name" value="NUCLEAR PORE COMPLEX PROTEIN NUP205"/>
    <property type="match status" value="1"/>
</dbReference>
<dbReference type="OrthoDB" id="2019644at2759"/>
<comment type="subcellular location">
    <subcellularLocation>
        <location evidence="1">Nucleus</location>
    </subcellularLocation>
</comment>
<proteinExistence type="inferred from homology"/>
<dbReference type="GO" id="GO:0044611">
    <property type="term" value="C:nuclear pore inner ring"/>
    <property type="evidence" value="ECO:0007669"/>
    <property type="project" value="TreeGrafter"/>
</dbReference>
<dbReference type="Proteomes" id="UP000092555">
    <property type="component" value="Unassembled WGS sequence"/>
</dbReference>
<evidence type="ECO:0000256" key="4">
    <source>
        <dbReference type="ARBA" id="ARBA00023242"/>
    </source>
</evidence>
<dbReference type="Pfam" id="PF11894">
    <property type="entry name" value="Nup192"/>
    <property type="match status" value="1"/>
</dbReference>
<sequence length="1854" mass="209221">MSTHDTMLTWSLEAFLECYNSIKLHGTVSVSDRKALKNDLRNILLVPARNEKSRSALAAGEKGKTVAFQNGQEYTLNAAFVTTASNLASELNLDELSSAELLQEVSATNFAQGSSPVEAGILGFYQRYSYILNILGFLVSEKQLDLIYEGSISEILPQILQSFKQIYSLVSLQNDFIDKENATGDVNSLPFVNKITYAKEQLFELHDLLAQLLYSLFDNYIDVFGTYESYQSILTHINETVKSNSDSLLLHYFPALMRIITCLLEIKDVDVHKFHLSFVSILTSDFSKVSLNDEIDTSKSSLRPHELLLQLIFYISLVPWCKQSAARTQKFDFQNDILKYTEWLINYGTMEQLLCYSAESANIITEVTFDQSKLFDFRPLLQKSFPRLTPILFTYSRNEELQHVARTRSGYSNLLRLCDTLSLSLSPNMREALLAPIFHTFFCDFVNHSAIVLTSLRDNEEDFLLSSINRKQLESDPSFGDYEKIHGESGASKNSTNSKSDYGIDLDELATRAELERFYLAFAYTYSNRPSICEAFWAHDNGNVVGFISWGLSNNTSPLITATFCLLLGSLTYSGQNSSDKVWEILCNSGLLKKKDYSQISVDSIISSLSYYINALEESVLQNLRDQGKLNQEKHETIFSSGAPQSELDKTPVQLSEDSVVFIAGFMMLISMVVENLSSVAFKKAAFLHFYPIISSFLKLDNIVTSAKHSQPQGELCMAFLNDENRTALVNLVLNLLTKFAKSAEAEVKCKIWVLLDKWISHSVIENESMNPTCISEDTPSRLTFSTSTSGKNDIQKLKALHKGTSMKRGFDVNLTKISEVLNFVKLMENLLEKEEKIDEYPTFRIPFPADLGHKNRQKSSIGIWPYIEYLISEVFGRSSGLDSKKMKFDLQNLILKIIVSSLREVDWNFFDKAAQDILPDFAQHKDRFAISLLSSGETNILSLNNFTRLHHSFAIINYLFENHASATLFQIINTGSEEITTNLNYGSLVGLALETLKLLLKLQTSFIDKLSILKNFDGLQPNQGSSNGYGTSMSLMLSFSQLEYNNIYYPDTLGTKGVSNFYEMLLYHITSVVNVALYVGNSEELLVNLSIEILSLISRSPIFVSGTRKSLLQQNRLLNIFQSIDESKKIKFAFIQQLEASTLFLKPKLKILNFLIENLPLTNEITISHFLIGFDIKADKLLIRNSSNSDLLLRSLVEMLLETLPLISDVDYSQGYQNQITLGPATLSSLIMKILVRLCQNSNSSKITLQYLRQHDLFVKIVNTQPKIDDLTIWHKFRFNGDVQDAIQNSFLGDDGCRDTFFEFVCFRNSVLQYLSLELHDVGSRSRKDYYIGLLLDGSEFLDGTARILNFLDVLHYQFYNTGDYNITPFEKTFNLQPLALEVEARSSAHEKVTLLNKVTNLRCKIANNSLSGRDAMSEFKMQANKEASELEITLNNACFVQRMKAAHSKTLHAWVQIVQVLTTDEVTKKTNFIPQVLQVVLPKINHDFHEQDVLFAEELISLCLFLFDLLDENSQTKLLKADQTSLQGLFALFKTCVNGLLCSHSSAGLRSDLYLLINKFIHKGLETEELLNEIIVVLRSVDSKFFDVVCNDSVYSEGVSRITSLILLESLVHLSQKENSSFFMTALTKNNTLSLLVRSLKRADDVLAACGEAASSKRDSGMNLETLFYELTALKTTLFTFIRLGQSRSGASKLVENGIFATLRRLKFLAIDADLGLDFLVQESEESIGHDTIIKLALDVPLTIREKNRQGGEHMKTLSLYEVLTPIFQLVATIVLSLGPSFELGIIQVEELMKHSHSIVVGVMKRDSLIESKRIDPVSDAREEEMRLDMLQLVNLITLIYTVLSGTKGGET</sequence>
<keyword evidence="6" id="KW-1185">Reference proteome</keyword>
<evidence type="ECO:0000313" key="6">
    <source>
        <dbReference type="Proteomes" id="UP000092555"/>
    </source>
</evidence>
<dbReference type="PANTHER" id="PTHR31344">
    <property type="entry name" value="NUCLEAR PORE COMPLEX PROTEIN NUP205"/>
    <property type="match status" value="1"/>
</dbReference>
<evidence type="ECO:0000256" key="1">
    <source>
        <dbReference type="ARBA" id="ARBA00004123"/>
    </source>
</evidence>
<comment type="caution">
    <text evidence="5">The sequence shown here is derived from an EMBL/GenBank/DDBJ whole genome shotgun (WGS) entry which is preliminary data.</text>
</comment>
<dbReference type="GO" id="GO:0006999">
    <property type="term" value="P:nuclear pore organization"/>
    <property type="evidence" value="ECO:0007669"/>
    <property type="project" value="TreeGrafter"/>
</dbReference>
<dbReference type="GO" id="GO:0017056">
    <property type="term" value="F:structural constituent of nuclear pore"/>
    <property type="evidence" value="ECO:0007669"/>
    <property type="project" value="TreeGrafter"/>
</dbReference>
<accession>A0A1A0HHX7</accession>
<comment type="similarity">
    <text evidence="2">Belongs to the NUP186/NUP192/NUP205 family.</text>
</comment>
<dbReference type="GeneID" id="30028518"/>
<organism evidence="5 6">
    <name type="scientific">Metschnikowia bicuspidata var. bicuspidata NRRL YB-4993</name>
    <dbReference type="NCBI Taxonomy" id="869754"/>
    <lineage>
        <taxon>Eukaryota</taxon>
        <taxon>Fungi</taxon>
        <taxon>Dikarya</taxon>
        <taxon>Ascomycota</taxon>
        <taxon>Saccharomycotina</taxon>
        <taxon>Pichiomycetes</taxon>
        <taxon>Metschnikowiaceae</taxon>
        <taxon>Metschnikowia</taxon>
    </lineage>
</organism>
<evidence type="ECO:0000256" key="2">
    <source>
        <dbReference type="ARBA" id="ARBA00005892"/>
    </source>
</evidence>
<dbReference type="EMBL" id="LXTC01000001">
    <property type="protein sequence ID" value="OBA23606.1"/>
    <property type="molecule type" value="Genomic_DNA"/>
</dbReference>
<protein>
    <recommendedName>
        <fullName evidence="7">Nucleoporin</fullName>
    </recommendedName>
</protein>
<keyword evidence="4" id="KW-0539">Nucleus</keyword>
<reference evidence="5 6" key="1">
    <citation type="submission" date="2016-05" db="EMBL/GenBank/DDBJ databases">
        <title>Comparative genomics of biotechnologically important yeasts.</title>
        <authorList>
            <consortium name="DOE Joint Genome Institute"/>
            <person name="Riley R."/>
            <person name="Haridas S."/>
            <person name="Wolfe K.H."/>
            <person name="Lopes M.R."/>
            <person name="Hittinger C.T."/>
            <person name="Goker M."/>
            <person name="Salamov A."/>
            <person name="Wisecaver J."/>
            <person name="Long T.M."/>
            <person name="Aerts A.L."/>
            <person name="Barry K."/>
            <person name="Choi C."/>
            <person name="Clum A."/>
            <person name="Coughlan A.Y."/>
            <person name="Deshpande S."/>
            <person name="Douglass A.P."/>
            <person name="Hanson S.J."/>
            <person name="Klenk H.-P."/>
            <person name="LaButti K."/>
            <person name="Lapidus A."/>
            <person name="Lindquist E."/>
            <person name="Lipzen A."/>
            <person name="Meier-kolthoff J.P."/>
            <person name="Ohm R.A."/>
            <person name="Otillar R.P."/>
            <person name="Pangilinan J."/>
            <person name="Peng Y."/>
            <person name="Rokas A."/>
            <person name="Rosa C.A."/>
            <person name="Scheuner C."/>
            <person name="Sibirny A.A."/>
            <person name="Slot J.C."/>
            <person name="Stielow J.B."/>
            <person name="Sun H."/>
            <person name="Kurtzman C.P."/>
            <person name="Blackwell M."/>
            <person name="Grigoriev I.V."/>
            <person name="Jeffries T.W."/>
        </authorList>
    </citation>
    <scope>NUCLEOTIDE SEQUENCE [LARGE SCALE GENOMIC DNA]</scope>
    <source>
        <strain evidence="5 6">NRRL YB-4993</strain>
    </source>
</reference>
<evidence type="ECO:0000313" key="5">
    <source>
        <dbReference type="EMBL" id="OBA23606.1"/>
    </source>
</evidence>
<dbReference type="InterPro" id="IPR021827">
    <property type="entry name" value="Nup186/Nup192/Nup205"/>
</dbReference>
<gene>
    <name evidence="5" type="ORF">METBIDRAFT_30044</name>
</gene>
<keyword evidence="3" id="KW-0813">Transport</keyword>
<evidence type="ECO:0000256" key="3">
    <source>
        <dbReference type="ARBA" id="ARBA00022448"/>
    </source>
</evidence>
<dbReference type="RefSeq" id="XP_018714087.1">
    <property type="nucleotide sequence ID" value="XM_018855542.1"/>
</dbReference>
<evidence type="ECO:0008006" key="7">
    <source>
        <dbReference type="Google" id="ProtNLM"/>
    </source>
</evidence>